<comment type="caution">
    <text evidence="2">The sequence shown here is derived from an EMBL/GenBank/DDBJ whole genome shotgun (WGS) entry which is preliminary data.</text>
</comment>
<dbReference type="AlphaFoldDB" id="A0A9D4NCB3"/>
<dbReference type="EMBL" id="JAIWYP010000001">
    <property type="protein sequence ID" value="KAH3891878.1"/>
    <property type="molecule type" value="Genomic_DNA"/>
</dbReference>
<proteinExistence type="predicted"/>
<evidence type="ECO:0000313" key="2">
    <source>
        <dbReference type="EMBL" id="KAH3891878.1"/>
    </source>
</evidence>
<organism evidence="2 3">
    <name type="scientific">Dreissena polymorpha</name>
    <name type="common">Zebra mussel</name>
    <name type="synonym">Mytilus polymorpha</name>
    <dbReference type="NCBI Taxonomy" id="45954"/>
    <lineage>
        <taxon>Eukaryota</taxon>
        <taxon>Metazoa</taxon>
        <taxon>Spiralia</taxon>
        <taxon>Lophotrochozoa</taxon>
        <taxon>Mollusca</taxon>
        <taxon>Bivalvia</taxon>
        <taxon>Autobranchia</taxon>
        <taxon>Heteroconchia</taxon>
        <taxon>Euheterodonta</taxon>
        <taxon>Imparidentia</taxon>
        <taxon>Neoheterodontei</taxon>
        <taxon>Myida</taxon>
        <taxon>Dreissenoidea</taxon>
        <taxon>Dreissenidae</taxon>
        <taxon>Dreissena</taxon>
    </lineage>
</organism>
<evidence type="ECO:0000256" key="1">
    <source>
        <dbReference type="SAM" id="MobiDB-lite"/>
    </source>
</evidence>
<reference evidence="2" key="2">
    <citation type="submission" date="2020-11" db="EMBL/GenBank/DDBJ databases">
        <authorList>
            <person name="McCartney M.A."/>
            <person name="Auch B."/>
            <person name="Kono T."/>
            <person name="Mallez S."/>
            <person name="Becker A."/>
            <person name="Gohl D.M."/>
            <person name="Silverstein K.A.T."/>
            <person name="Koren S."/>
            <person name="Bechman K.B."/>
            <person name="Herman A."/>
            <person name="Abrahante J.E."/>
            <person name="Garbe J."/>
        </authorList>
    </citation>
    <scope>NUCLEOTIDE SEQUENCE</scope>
    <source>
        <strain evidence="2">Duluth1</strain>
        <tissue evidence="2">Whole animal</tissue>
    </source>
</reference>
<protein>
    <submittedName>
        <fullName evidence="2">Uncharacterized protein</fullName>
    </submittedName>
</protein>
<sequence>MEMPHPFARLHPMRQGNLSPGNPKRRGRVGGLEKTVAASWMKMQIAKQLGKI</sequence>
<name>A0A9D4NCB3_DREPO</name>
<keyword evidence="3" id="KW-1185">Reference proteome</keyword>
<feature type="region of interest" description="Disordered" evidence="1">
    <location>
        <begin position="1"/>
        <end position="29"/>
    </location>
</feature>
<reference evidence="2" key="1">
    <citation type="journal article" date="2019" name="bioRxiv">
        <title>The Genome of the Zebra Mussel, Dreissena polymorpha: A Resource for Invasive Species Research.</title>
        <authorList>
            <person name="McCartney M.A."/>
            <person name="Auch B."/>
            <person name="Kono T."/>
            <person name="Mallez S."/>
            <person name="Zhang Y."/>
            <person name="Obille A."/>
            <person name="Becker A."/>
            <person name="Abrahante J.E."/>
            <person name="Garbe J."/>
            <person name="Badalamenti J.P."/>
            <person name="Herman A."/>
            <person name="Mangelson H."/>
            <person name="Liachko I."/>
            <person name="Sullivan S."/>
            <person name="Sone E.D."/>
            <person name="Koren S."/>
            <person name="Silverstein K.A.T."/>
            <person name="Beckman K.B."/>
            <person name="Gohl D.M."/>
        </authorList>
    </citation>
    <scope>NUCLEOTIDE SEQUENCE</scope>
    <source>
        <strain evidence="2">Duluth1</strain>
        <tissue evidence="2">Whole animal</tissue>
    </source>
</reference>
<dbReference type="Proteomes" id="UP000828390">
    <property type="component" value="Unassembled WGS sequence"/>
</dbReference>
<accession>A0A9D4NCB3</accession>
<gene>
    <name evidence="2" type="ORF">DPMN_015988</name>
</gene>
<evidence type="ECO:0000313" key="3">
    <source>
        <dbReference type="Proteomes" id="UP000828390"/>
    </source>
</evidence>